<organism evidence="3">
    <name type="scientific">Haemonchus placei</name>
    <name type="common">Barber's pole worm</name>
    <dbReference type="NCBI Taxonomy" id="6290"/>
    <lineage>
        <taxon>Eukaryota</taxon>
        <taxon>Metazoa</taxon>
        <taxon>Ecdysozoa</taxon>
        <taxon>Nematoda</taxon>
        <taxon>Chromadorea</taxon>
        <taxon>Rhabditida</taxon>
        <taxon>Rhabditina</taxon>
        <taxon>Rhabditomorpha</taxon>
        <taxon>Strongyloidea</taxon>
        <taxon>Trichostrongylidae</taxon>
        <taxon>Haemonchus</taxon>
    </lineage>
</organism>
<evidence type="ECO:0000313" key="2">
    <source>
        <dbReference type="Proteomes" id="UP000268014"/>
    </source>
</evidence>
<evidence type="ECO:0000313" key="3">
    <source>
        <dbReference type="WBParaSite" id="HPLM_0000176401-mRNA-1"/>
    </source>
</evidence>
<dbReference type="AlphaFoldDB" id="A0A0N4VWU4"/>
<protein>
    <submittedName>
        <fullName evidence="1 3">Uncharacterized protein</fullName>
    </submittedName>
</protein>
<reference evidence="1 2" key="2">
    <citation type="submission" date="2018-11" db="EMBL/GenBank/DDBJ databases">
        <authorList>
            <consortium name="Pathogen Informatics"/>
        </authorList>
    </citation>
    <scope>NUCLEOTIDE SEQUENCE [LARGE SCALE GENOMIC DNA]</scope>
    <source>
        <strain evidence="1 2">MHpl1</strain>
    </source>
</reference>
<accession>A0A0N4VWU4</accession>
<sequence>MYTEGSIRYYASHSTFDKVIPAHRGSFSTMRPRCDCRGLLVNSSNEFLLYPIAT</sequence>
<proteinExistence type="predicted"/>
<reference evidence="3" key="1">
    <citation type="submission" date="2017-02" db="UniProtKB">
        <authorList>
            <consortium name="WormBaseParasite"/>
        </authorList>
    </citation>
    <scope>IDENTIFICATION</scope>
</reference>
<name>A0A0N4VWU4_HAEPC</name>
<dbReference type="EMBL" id="UZAF01002667">
    <property type="protein sequence ID" value="VDO11204.1"/>
    <property type="molecule type" value="Genomic_DNA"/>
</dbReference>
<gene>
    <name evidence="1" type="ORF">HPLM_LOCUS1762</name>
</gene>
<dbReference type="Proteomes" id="UP000268014">
    <property type="component" value="Unassembled WGS sequence"/>
</dbReference>
<evidence type="ECO:0000313" key="1">
    <source>
        <dbReference type="EMBL" id="VDO11204.1"/>
    </source>
</evidence>
<keyword evidence="2" id="KW-1185">Reference proteome</keyword>
<dbReference type="WBParaSite" id="HPLM_0000176401-mRNA-1">
    <property type="protein sequence ID" value="HPLM_0000176401-mRNA-1"/>
    <property type="gene ID" value="HPLM_0000176401"/>
</dbReference>